<evidence type="ECO:0000256" key="2">
    <source>
        <dbReference type="SAM" id="SignalP"/>
    </source>
</evidence>
<accession>A0A1C7DAP0</accession>
<dbReference type="RefSeq" id="WP_067788430.1">
    <property type="nucleotide sequence ID" value="NZ_CP016545.1"/>
</dbReference>
<feature type="signal peptide" evidence="2">
    <location>
        <begin position="1"/>
        <end position="34"/>
    </location>
</feature>
<dbReference type="STRING" id="645517.A6F65_02094"/>
<keyword evidence="4" id="KW-1185">Reference proteome</keyword>
<feature type="chain" id="PRO_5008884544" description="Heavy-metal-associated domain-containing protein" evidence="2">
    <location>
        <begin position="35"/>
        <end position="423"/>
    </location>
</feature>
<keyword evidence="2" id="KW-0732">Signal</keyword>
<dbReference type="PATRIC" id="fig|645517.4.peg.2078"/>
<evidence type="ECO:0000256" key="1">
    <source>
        <dbReference type="SAM" id="MobiDB-lite"/>
    </source>
</evidence>
<dbReference type="Proteomes" id="UP000092698">
    <property type="component" value="Chromosome"/>
</dbReference>
<name>A0A1C7DAP0_9SPHN</name>
<evidence type="ECO:0000313" key="3">
    <source>
        <dbReference type="EMBL" id="ANU08381.1"/>
    </source>
</evidence>
<feature type="compositionally biased region" description="Basic and acidic residues" evidence="1">
    <location>
        <begin position="309"/>
        <end position="324"/>
    </location>
</feature>
<organism evidence="3 4">
    <name type="scientific">Paraurantiacibacter namhicola</name>
    <dbReference type="NCBI Taxonomy" id="645517"/>
    <lineage>
        <taxon>Bacteria</taxon>
        <taxon>Pseudomonadati</taxon>
        <taxon>Pseudomonadota</taxon>
        <taxon>Alphaproteobacteria</taxon>
        <taxon>Sphingomonadales</taxon>
        <taxon>Erythrobacteraceae</taxon>
        <taxon>Paraurantiacibacter</taxon>
    </lineage>
</organism>
<proteinExistence type="predicted"/>
<evidence type="ECO:0008006" key="5">
    <source>
        <dbReference type="Google" id="ProtNLM"/>
    </source>
</evidence>
<dbReference type="EMBL" id="CP016545">
    <property type="protein sequence ID" value="ANU08381.1"/>
    <property type="molecule type" value="Genomic_DNA"/>
</dbReference>
<dbReference type="KEGG" id="anh:A6F65_02094"/>
<gene>
    <name evidence="3" type="ORF">A6F65_02094</name>
</gene>
<sequence length="423" mass="45447">MTRTARLLRHSNPARIAGLAVLFALALAATALWAQVSGDRGIPPVASSTDIDVQGIEVDVTGDSPEDARNKGWQEAQRLAWKQLGGPAIPDSRLNGMVSAIVIEREQLGPRRYVATLGVIFDRQRAGGLLGSATGRRSRSAPMLTLPVLIEGGTATMFERRNGWQRAWAQFQTGSSSIDYVRPSGMGGESLLLTYGQTGRRSRTWWNTILDQFSAADVLIPVVQLRRSWPGGPVTGTFTARYGPDNTFLDEFELTAKNEAAIPAMYAQALKRFDTIFTRALQDGTLRPDPSLLSQKVSISPEVQALLEASRREEAARREAERPKPAATPDAPVASEAPDPDQPVEVVSYVVQFASPDSDTFAATLAAVRSTPNVRAAAVSSMAVGGTSIMRVSYQGSLSGLAAALRGRGFTVEQGSNALRISR</sequence>
<feature type="region of interest" description="Disordered" evidence="1">
    <location>
        <begin position="309"/>
        <end position="340"/>
    </location>
</feature>
<protein>
    <recommendedName>
        <fullName evidence="5">Heavy-metal-associated domain-containing protein</fullName>
    </recommendedName>
</protein>
<dbReference type="AlphaFoldDB" id="A0A1C7DAP0"/>
<evidence type="ECO:0000313" key="4">
    <source>
        <dbReference type="Proteomes" id="UP000092698"/>
    </source>
</evidence>
<reference evidence="3 4" key="1">
    <citation type="submission" date="2016-07" db="EMBL/GenBank/DDBJ databases">
        <title>Complete genome sequence of Altererythrobacter namhicola JCM 16345T, containing esterase-encoding genes.</title>
        <authorList>
            <person name="Cheng H."/>
            <person name="Wu Y.-H."/>
            <person name="Jian S.-L."/>
            <person name="Huo Y.-Y."/>
            <person name="Wang C.-S."/>
            <person name="Xu X.-W."/>
        </authorList>
    </citation>
    <scope>NUCLEOTIDE SEQUENCE [LARGE SCALE GENOMIC DNA]</scope>
    <source>
        <strain evidence="3 4">JCM 16345</strain>
    </source>
</reference>